<accession>A0ABU2WH76</accession>
<evidence type="ECO:0000259" key="1">
    <source>
        <dbReference type="Pfam" id="PF12806"/>
    </source>
</evidence>
<comment type="caution">
    <text evidence="2">The sequence shown here is derived from an EMBL/GenBank/DDBJ whole genome shotgun (WGS) entry which is preliminary data.</text>
</comment>
<dbReference type="RefSeq" id="WP_311364618.1">
    <property type="nucleotide sequence ID" value="NZ_JAVRIC010000008.1"/>
</dbReference>
<evidence type="ECO:0000313" key="3">
    <source>
        <dbReference type="Proteomes" id="UP001254608"/>
    </source>
</evidence>
<name>A0ABU2WH76_9GAMM</name>
<sequence>MFLEAFGHVVMAWSWLRQAVVAQGADHNGTDENFHRGKLAAAGWFSQWELPKTAPQFALLRSLDRRYLDMRDDWF</sequence>
<organism evidence="2 3">
    <name type="scientific">Banduia mediterranea</name>
    <dbReference type="NCBI Taxonomy" id="3075609"/>
    <lineage>
        <taxon>Bacteria</taxon>
        <taxon>Pseudomonadati</taxon>
        <taxon>Pseudomonadota</taxon>
        <taxon>Gammaproteobacteria</taxon>
        <taxon>Nevskiales</taxon>
        <taxon>Algiphilaceae</taxon>
        <taxon>Banduia</taxon>
    </lineage>
</organism>
<protein>
    <submittedName>
        <fullName evidence="2">Acyl-CoA dehydrogenase C-terminal domain-containing protein</fullName>
    </submittedName>
</protein>
<dbReference type="EMBL" id="JAVRIC010000008">
    <property type="protein sequence ID" value="MDT0497226.1"/>
    <property type="molecule type" value="Genomic_DNA"/>
</dbReference>
<reference evidence="2 3" key="1">
    <citation type="submission" date="2023-09" db="EMBL/GenBank/DDBJ databases">
        <authorList>
            <person name="Rey-Velasco X."/>
        </authorList>
    </citation>
    <scope>NUCLEOTIDE SEQUENCE [LARGE SCALE GENOMIC DNA]</scope>
    <source>
        <strain evidence="2 3">W345</strain>
    </source>
</reference>
<feature type="domain" description="Acetyl-CoA dehydrogenase-like C-terminal" evidence="1">
    <location>
        <begin position="2"/>
        <end position="70"/>
    </location>
</feature>
<dbReference type="Pfam" id="PF12806">
    <property type="entry name" value="Acyl-CoA_dh_C"/>
    <property type="match status" value="1"/>
</dbReference>
<evidence type="ECO:0000313" key="2">
    <source>
        <dbReference type="EMBL" id="MDT0497226.1"/>
    </source>
</evidence>
<proteinExistence type="predicted"/>
<keyword evidence="3" id="KW-1185">Reference proteome</keyword>
<dbReference type="Proteomes" id="UP001254608">
    <property type="component" value="Unassembled WGS sequence"/>
</dbReference>
<dbReference type="InterPro" id="IPR025878">
    <property type="entry name" value="Acyl-CoA_dh-like_C_dom"/>
</dbReference>
<gene>
    <name evidence="2" type="ORF">RM530_07590</name>
</gene>